<feature type="region of interest" description="Disordered" evidence="1">
    <location>
        <begin position="1"/>
        <end position="67"/>
    </location>
</feature>
<dbReference type="AlphaFoldDB" id="A0A8H6DFY7"/>
<reference evidence="3 4" key="1">
    <citation type="submission" date="2020-05" db="EMBL/GenBank/DDBJ databases">
        <title>Identification and distribution of gene clusters putatively required for synthesis of sphingolipid metabolism inhibitors in phylogenetically diverse species of the filamentous fungus Fusarium.</title>
        <authorList>
            <person name="Kim H.-S."/>
            <person name="Busman M."/>
            <person name="Brown D.W."/>
            <person name="Divon H."/>
            <person name="Uhlig S."/>
            <person name="Proctor R.H."/>
        </authorList>
    </citation>
    <scope>NUCLEOTIDE SEQUENCE [LARGE SCALE GENOMIC DNA]</scope>
    <source>
        <strain evidence="3 4">NRRL 66235</strain>
    </source>
</reference>
<evidence type="ECO:0000313" key="4">
    <source>
        <dbReference type="Proteomes" id="UP000544331"/>
    </source>
</evidence>
<dbReference type="EMBL" id="JAAOAN010000227">
    <property type="protein sequence ID" value="KAF5715424.1"/>
    <property type="molecule type" value="Genomic_DNA"/>
</dbReference>
<dbReference type="Proteomes" id="UP000544331">
    <property type="component" value="Unassembled WGS sequence"/>
</dbReference>
<name>A0A8H6DFY7_9HYPO</name>
<comment type="caution">
    <text evidence="3">The sequence shown here is derived from an EMBL/GenBank/DDBJ whole genome shotgun (WGS) entry which is preliminary data.</text>
</comment>
<sequence>MESGLPVRSKHQQTESPQAFDDINTGSIPSSYATTLVTSPNYGRGAVQGREDSRKSGTSEYKYDQLPNDPSRSYFRVLKVTPTQDPESVISCTLSTVVLPPLGSKKEHMCLSHRWKIGGRSHQILINGRTLTVQANVYQFLKLARERYADVPIWIDTICINQGDDDEKSHQVPLMREIYHQAQVVSYLGEDNPVLESCIKMICLGKSPKNSFDARDLVTGDNEAEFLLHMWDNLLQLMNNEYWERAWIIQELLLGGQGVVLVGKTEISWDRFFRYTRLLSEPNNHLSPPRPDDFAQSRLATIARHKRKASGFSPLYLAELLSQFVDVRSQDFHDRIYALLGLAKDRELVTVDYSSSKEDFFFDNLKTICENFRGIKNSRSCLCVSARILYAIDLERMFFASQPLSNFQSWATITRQCVESNRAPLRTAFSSPGQPYIGLIISGDNVYAVAPWPLGVDIQLYEFSKRQRTWQQKFKSPTIFVQGEFGVWHGGPSFTFTEATDRSHWYCSGIFDHNAHECLVEFSEGESAGLWLSTEGPLADSQMRLYSTREAFLGLVPLAMCEDHHCDWVQTYIFVENKEQGYDERGMQNSRLFRSENFENWLYTQVPEHDDGRIYNSDEDGDWNFTRGGMDA</sequence>
<dbReference type="PANTHER" id="PTHR24148:SF73">
    <property type="entry name" value="HET DOMAIN PROTEIN (AFU_ORTHOLOGUE AFUA_8G01020)"/>
    <property type="match status" value="1"/>
</dbReference>
<protein>
    <submittedName>
        <fullName evidence="3">Het-domain-containing protein</fullName>
    </submittedName>
</protein>
<dbReference type="InterPro" id="IPR010730">
    <property type="entry name" value="HET"/>
</dbReference>
<evidence type="ECO:0000313" key="3">
    <source>
        <dbReference type="EMBL" id="KAF5715424.1"/>
    </source>
</evidence>
<dbReference type="OrthoDB" id="5386682at2759"/>
<feature type="compositionally biased region" description="Polar residues" evidence="1">
    <location>
        <begin position="24"/>
        <end position="41"/>
    </location>
</feature>
<proteinExistence type="predicted"/>
<accession>A0A8H6DFY7</accession>
<feature type="compositionally biased region" description="Basic and acidic residues" evidence="1">
    <location>
        <begin position="49"/>
        <end position="63"/>
    </location>
</feature>
<dbReference type="InterPro" id="IPR052895">
    <property type="entry name" value="HetReg/Transcr_Mod"/>
</dbReference>
<evidence type="ECO:0000256" key="1">
    <source>
        <dbReference type="SAM" id="MobiDB-lite"/>
    </source>
</evidence>
<organism evidence="3 4">
    <name type="scientific">Fusarium mundagurra</name>
    <dbReference type="NCBI Taxonomy" id="1567541"/>
    <lineage>
        <taxon>Eukaryota</taxon>
        <taxon>Fungi</taxon>
        <taxon>Dikarya</taxon>
        <taxon>Ascomycota</taxon>
        <taxon>Pezizomycotina</taxon>
        <taxon>Sordariomycetes</taxon>
        <taxon>Hypocreomycetidae</taxon>
        <taxon>Hypocreales</taxon>
        <taxon>Nectriaceae</taxon>
        <taxon>Fusarium</taxon>
        <taxon>Fusarium fujikuroi species complex</taxon>
    </lineage>
</organism>
<feature type="domain" description="Heterokaryon incompatibility" evidence="2">
    <location>
        <begin position="109"/>
        <end position="251"/>
    </location>
</feature>
<evidence type="ECO:0000259" key="2">
    <source>
        <dbReference type="Pfam" id="PF06985"/>
    </source>
</evidence>
<keyword evidence="4" id="KW-1185">Reference proteome</keyword>
<dbReference type="PANTHER" id="PTHR24148">
    <property type="entry name" value="ANKYRIN REPEAT DOMAIN-CONTAINING PROTEIN 39 HOMOLOG-RELATED"/>
    <property type="match status" value="1"/>
</dbReference>
<gene>
    <name evidence="3" type="ORF">FMUND_6906</name>
</gene>
<dbReference type="Pfam" id="PF06985">
    <property type="entry name" value="HET"/>
    <property type="match status" value="1"/>
</dbReference>